<comment type="caution">
    <text evidence="2">The sequence shown here is derived from an EMBL/GenBank/DDBJ whole genome shotgun (WGS) entry which is preliminary data.</text>
</comment>
<dbReference type="SUPFAM" id="SSF55166">
    <property type="entry name" value="Hedgehog/DD-peptidase"/>
    <property type="match status" value="1"/>
</dbReference>
<accession>A0ABN0STZ7</accession>
<evidence type="ECO:0000259" key="1">
    <source>
        <dbReference type="Pfam" id="PF02557"/>
    </source>
</evidence>
<gene>
    <name evidence="2" type="ORF">GCM10009123_03670</name>
</gene>
<proteinExistence type="predicted"/>
<dbReference type="CDD" id="cd14847">
    <property type="entry name" value="DD-carboxypeptidase_like"/>
    <property type="match status" value="1"/>
</dbReference>
<name>A0ABN0STZ7_9GAMM</name>
<dbReference type="InterPro" id="IPR052179">
    <property type="entry name" value="DD-CPase-like"/>
</dbReference>
<protein>
    <submittedName>
        <fullName evidence="2">M15 family metallopeptidase</fullName>
    </submittedName>
</protein>
<sequence length="238" mass="27598">MKSIDNSMMTPEQLIGLEQNHLINVVDNSELLGQKFECHHEVLIPIAKLIRQSELDGVPLRVISSYRSFERQAEIWNYKYNNDVELNLRDGTTVNSFELSPKERVDAILHYSAIPGTSRHHWGTDFDVFDAAAIDQGYEVKLTEEEFEDKGPCSRLDEWLDYNLESFGFFKPYREDKGGVACEPWHISYRPIAEKALKEFPLDFLKETLREKDIGGKDNINSRLESLARKYVYNICTE</sequence>
<evidence type="ECO:0000313" key="3">
    <source>
        <dbReference type="Proteomes" id="UP001501221"/>
    </source>
</evidence>
<dbReference type="Pfam" id="PF02557">
    <property type="entry name" value="VanY"/>
    <property type="match status" value="1"/>
</dbReference>
<dbReference type="InterPro" id="IPR009045">
    <property type="entry name" value="Zn_M74/Hedgehog-like"/>
</dbReference>
<reference evidence="2 3" key="1">
    <citation type="journal article" date="2019" name="Int. J. Syst. Evol. Microbiol.">
        <title>The Global Catalogue of Microorganisms (GCM) 10K type strain sequencing project: providing services to taxonomists for standard genome sequencing and annotation.</title>
        <authorList>
            <consortium name="The Broad Institute Genomics Platform"/>
            <consortium name="The Broad Institute Genome Sequencing Center for Infectious Disease"/>
            <person name="Wu L."/>
            <person name="Ma J."/>
        </authorList>
    </citation>
    <scope>NUCLEOTIDE SEQUENCE [LARGE SCALE GENOMIC DNA]</scope>
    <source>
        <strain evidence="2 3">JCM 16211</strain>
    </source>
</reference>
<dbReference type="PANTHER" id="PTHR34385">
    <property type="entry name" value="D-ALANYL-D-ALANINE CARBOXYPEPTIDASE"/>
    <property type="match status" value="1"/>
</dbReference>
<dbReference type="PANTHER" id="PTHR34385:SF1">
    <property type="entry name" value="PEPTIDOGLYCAN L-ALANYL-D-GLUTAMATE ENDOPEPTIDASE CWLK"/>
    <property type="match status" value="1"/>
</dbReference>
<dbReference type="Proteomes" id="UP001501221">
    <property type="component" value="Unassembled WGS sequence"/>
</dbReference>
<organism evidence="2 3">
    <name type="scientific">Kangiella japonica</name>
    <dbReference type="NCBI Taxonomy" id="647384"/>
    <lineage>
        <taxon>Bacteria</taxon>
        <taxon>Pseudomonadati</taxon>
        <taxon>Pseudomonadota</taxon>
        <taxon>Gammaproteobacteria</taxon>
        <taxon>Kangiellales</taxon>
        <taxon>Kangiellaceae</taxon>
        <taxon>Kangiella</taxon>
    </lineage>
</organism>
<keyword evidence="3" id="KW-1185">Reference proteome</keyword>
<feature type="domain" description="D-alanyl-D-alanine carboxypeptidase-like core" evidence="1">
    <location>
        <begin position="39"/>
        <end position="191"/>
    </location>
</feature>
<dbReference type="RefSeq" id="WP_343985674.1">
    <property type="nucleotide sequence ID" value="NZ_BAAAFM010000001.1"/>
</dbReference>
<dbReference type="InterPro" id="IPR003709">
    <property type="entry name" value="VanY-like_core_dom"/>
</dbReference>
<dbReference type="Gene3D" id="3.30.1380.10">
    <property type="match status" value="1"/>
</dbReference>
<dbReference type="EMBL" id="BAAAFM010000001">
    <property type="protein sequence ID" value="GAA0199546.1"/>
    <property type="molecule type" value="Genomic_DNA"/>
</dbReference>
<evidence type="ECO:0000313" key="2">
    <source>
        <dbReference type="EMBL" id="GAA0199546.1"/>
    </source>
</evidence>